<accession>A0AAF0YV37</accession>
<dbReference type="RefSeq" id="WP_101677687.1">
    <property type="nucleotide sequence ID" value="NZ_CAUPGZ010000007.1"/>
</dbReference>
<reference evidence="2" key="2">
    <citation type="submission" date="2023-10" db="EMBL/GenBank/DDBJ databases">
        <authorList>
            <person name="Choi B."/>
        </authorList>
    </citation>
    <scope>NUCLEOTIDE SEQUENCE</scope>
    <source>
        <strain evidence="2">UMB0763</strain>
    </source>
</reference>
<protein>
    <recommendedName>
        <fullName evidence="4">DUF3592 domain-containing protein</fullName>
    </recommendedName>
</protein>
<name>A0AAF0YV37_9CORY</name>
<evidence type="ECO:0008006" key="4">
    <source>
        <dbReference type="Google" id="ProtNLM"/>
    </source>
</evidence>
<keyword evidence="1" id="KW-0812">Transmembrane</keyword>
<keyword evidence="1" id="KW-0472">Membrane</keyword>
<dbReference type="AlphaFoldDB" id="A0AAF0YV37"/>
<sequence>MRRVKQAIIGAWILVAIMCVAMVGGAYLNDRLIAEAPVRSLARVTSVGTLRTSVDFQDVHGALQSPETGLLFPTGLNEGQRVWVTYNSSRPDVVKVDGREWTLAFRPALSILLIGSLVAAAGLAAVAYVSRRSNG</sequence>
<dbReference type="EMBL" id="CP136958">
    <property type="protein sequence ID" value="WOT01688.1"/>
    <property type="molecule type" value="Genomic_DNA"/>
</dbReference>
<keyword evidence="1" id="KW-1133">Transmembrane helix</keyword>
<dbReference type="Proteomes" id="UP000234560">
    <property type="component" value="Chromosome"/>
</dbReference>
<reference evidence="2" key="1">
    <citation type="submission" date="2017-12" db="EMBL/GenBank/DDBJ databases">
        <authorList>
            <person name="Thomas-White K."/>
            <person name="Wolfe A.J."/>
        </authorList>
    </citation>
    <scope>NUCLEOTIDE SEQUENCE</scope>
    <source>
        <strain evidence="2">UMB0763</strain>
    </source>
</reference>
<evidence type="ECO:0000256" key="1">
    <source>
        <dbReference type="SAM" id="Phobius"/>
    </source>
</evidence>
<feature type="transmembrane region" description="Helical" evidence="1">
    <location>
        <begin position="7"/>
        <end position="28"/>
    </location>
</feature>
<gene>
    <name evidence="2" type="ORF">CYJ47_10505</name>
</gene>
<feature type="transmembrane region" description="Helical" evidence="1">
    <location>
        <begin position="108"/>
        <end position="129"/>
    </location>
</feature>
<organism evidence="2 3">
    <name type="scientific">Corynebacterium pyruviciproducens</name>
    <dbReference type="NCBI Taxonomy" id="598660"/>
    <lineage>
        <taxon>Bacteria</taxon>
        <taxon>Bacillati</taxon>
        <taxon>Actinomycetota</taxon>
        <taxon>Actinomycetes</taxon>
        <taxon>Mycobacteriales</taxon>
        <taxon>Corynebacteriaceae</taxon>
        <taxon>Corynebacterium</taxon>
    </lineage>
</organism>
<dbReference type="KEGG" id="cpyr:CYJ47_10505"/>
<evidence type="ECO:0000313" key="3">
    <source>
        <dbReference type="Proteomes" id="UP000234560"/>
    </source>
</evidence>
<evidence type="ECO:0000313" key="2">
    <source>
        <dbReference type="EMBL" id="WOT01688.1"/>
    </source>
</evidence>
<proteinExistence type="predicted"/>